<dbReference type="InterPro" id="IPR020558">
    <property type="entry name" value="DiOHA_6PGluconate_deHydtase_CS"/>
</dbReference>
<comment type="caution">
    <text evidence="15">Lacks conserved residue(s) required for the propagation of feature annotation.</text>
</comment>
<evidence type="ECO:0000256" key="10">
    <source>
        <dbReference type="ARBA" id="ARBA00023304"/>
    </source>
</evidence>
<dbReference type="InterPro" id="IPR004404">
    <property type="entry name" value="DihydroxyA_deHydtase"/>
</dbReference>
<keyword evidence="7 15" id="KW-0408">Iron</keyword>
<feature type="binding site" evidence="15">
    <location>
        <position position="90"/>
    </location>
    <ligand>
        <name>Mg(2+)</name>
        <dbReference type="ChEBI" id="CHEBI:18420"/>
    </ligand>
</feature>
<evidence type="ECO:0000256" key="5">
    <source>
        <dbReference type="ARBA" id="ARBA00022723"/>
    </source>
</evidence>
<accession>A0ABN4B7L2</accession>
<feature type="binding site" evidence="15">
    <location>
        <position position="454"/>
    </location>
    <ligand>
        <name>Mg(2+)</name>
        <dbReference type="ChEBI" id="CHEBI:18420"/>
    </ligand>
</feature>
<dbReference type="Gene3D" id="3.50.30.80">
    <property type="entry name" value="IlvD/EDD C-terminal domain-like"/>
    <property type="match status" value="1"/>
</dbReference>
<comment type="pathway">
    <text evidence="13 15">Amino-acid biosynthesis; L-isoleucine biosynthesis; L-isoleucine from 2-oxobutanoate: step 3/4.</text>
</comment>
<feature type="binding site" evidence="15">
    <location>
        <position position="132"/>
    </location>
    <ligand>
        <name>Mg(2+)</name>
        <dbReference type="ChEBI" id="CHEBI:18420"/>
    </ligand>
</feature>
<keyword evidence="5 15" id="KW-0479">Metal-binding</keyword>
<dbReference type="SUPFAM" id="SSF143975">
    <property type="entry name" value="IlvD/EDD N-terminal domain-like"/>
    <property type="match status" value="1"/>
</dbReference>
<dbReference type="InterPro" id="IPR056740">
    <property type="entry name" value="ILV_EDD_C"/>
</dbReference>
<evidence type="ECO:0000256" key="6">
    <source>
        <dbReference type="ARBA" id="ARBA00022842"/>
    </source>
</evidence>
<dbReference type="InterPro" id="IPR000581">
    <property type="entry name" value="ILV_EDD_N"/>
</dbReference>
<evidence type="ECO:0000256" key="4">
    <source>
        <dbReference type="ARBA" id="ARBA00022714"/>
    </source>
</evidence>
<dbReference type="InterPro" id="IPR042096">
    <property type="entry name" value="Dihydro-acid_dehy_C"/>
</dbReference>
<evidence type="ECO:0000259" key="17">
    <source>
        <dbReference type="Pfam" id="PF24877"/>
    </source>
</evidence>
<dbReference type="InterPro" id="IPR037237">
    <property type="entry name" value="IlvD/EDD_N"/>
</dbReference>
<evidence type="ECO:0000256" key="7">
    <source>
        <dbReference type="ARBA" id="ARBA00023004"/>
    </source>
</evidence>
<keyword evidence="19" id="KW-1185">Reference proteome</keyword>
<comment type="catalytic activity">
    <reaction evidence="15">
        <text>(2R,3R)-2,3-dihydroxy-3-methylpentanoate = (S)-3-methyl-2-oxopentanoate + H2O</text>
        <dbReference type="Rhea" id="RHEA:27694"/>
        <dbReference type="ChEBI" id="CHEBI:15377"/>
        <dbReference type="ChEBI" id="CHEBI:35146"/>
        <dbReference type="ChEBI" id="CHEBI:49258"/>
        <dbReference type="EC" id="4.2.1.9"/>
    </reaction>
</comment>
<protein>
    <recommendedName>
        <fullName evidence="14 15">Dihydroxy-acid dehydratase</fullName>
        <shortName evidence="15">DAD</shortName>
        <ecNumber evidence="14 15">4.2.1.9</ecNumber>
    </recommendedName>
</protein>
<dbReference type="Pfam" id="PF00920">
    <property type="entry name" value="ILVD_EDD_N"/>
    <property type="match status" value="1"/>
</dbReference>
<feature type="domain" description="Dihydroxy-acid/6-phosphogluconate dehydratase N-terminal" evidence="16">
    <location>
        <begin position="44"/>
        <end position="360"/>
    </location>
</feature>
<comment type="function">
    <text evidence="15">Functions in the biosynthesis of branched-chain amino acids. Catalyzes the dehydration of (2R,3R)-2,3-dihydroxy-3-methylpentanoate (2,3-dihydroxy-3-methylvalerate) into 2-oxo-3-methylpentanoate (2-oxo-3-methylvalerate) and of (2R)-2,3-dihydroxy-3-methylbutanoate (2,3-dihydroxyisovalerate) into 2-oxo-3-methylbutanoate (2-oxoisovalerate), the penultimate precursor to L-isoleucine and L-valine, respectively.</text>
</comment>
<evidence type="ECO:0000256" key="2">
    <source>
        <dbReference type="ARBA" id="ARBA00006486"/>
    </source>
</evidence>
<gene>
    <name evidence="15" type="primary">ilvD</name>
    <name evidence="18" type="ORF">I872_10290</name>
</gene>
<dbReference type="PROSITE" id="PS00886">
    <property type="entry name" value="ILVD_EDD_1"/>
    <property type="match status" value="1"/>
</dbReference>
<keyword evidence="10 15" id="KW-0100">Branched-chain amino acid biosynthesis</keyword>
<evidence type="ECO:0000313" key="19">
    <source>
        <dbReference type="Proteomes" id="UP000013306"/>
    </source>
</evidence>
<dbReference type="PANTHER" id="PTHR21000:SF5">
    <property type="entry name" value="DIHYDROXY-ACID DEHYDRATASE, MITOCHONDRIAL"/>
    <property type="match status" value="1"/>
</dbReference>
<dbReference type="SUPFAM" id="SSF52016">
    <property type="entry name" value="LeuD/IlvD-like"/>
    <property type="match status" value="1"/>
</dbReference>
<dbReference type="Pfam" id="PF24877">
    <property type="entry name" value="ILV_EDD_C"/>
    <property type="match status" value="1"/>
</dbReference>
<keyword evidence="9 15" id="KW-0456">Lyase</keyword>
<evidence type="ECO:0000256" key="11">
    <source>
        <dbReference type="ARBA" id="ARBA00029304"/>
    </source>
</evidence>
<dbReference type="Proteomes" id="UP000013306">
    <property type="component" value="Chromosome"/>
</dbReference>
<dbReference type="NCBIfam" id="TIGR00110">
    <property type="entry name" value="ilvD"/>
    <property type="match status" value="1"/>
</dbReference>
<keyword evidence="4 15" id="KW-0001">2Fe-2S</keyword>
<organism evidence="18 19">
    <name type="scientific">Streptococcus cristatus AS 1.3089</name>
    <dbReference type="NCBI Taxonomy" id="1302863"/>
    <lineage>
        <taxon>Bacteria</taxon>
        <taxon>Bacillati</taxon>
        <taxon>Bacillota</taxon>
        <taxon>Bacilli</taxon>
        <taxon>Lactobacillales</taxon>
        <taxon>Streptococcaceae</taxon>
        <taxon>Streptococcus</taxon>
    </lineage>
</organism>
<evidence type="ECO:0000256" key="3">
    <source>
        <dbReference type="ARBA" id="ARBA00022605"/>
    </source>
</evidence>
<evidence type="ECO:0000313" key="18">
    <source>
        <dbReference type="EMBL" id="AGK72132.1"/>
    </source>
</evidence>
<dbReference type="InterPro" id="IPR050165">
    <property type="entry name" value="DHAD_IlvD/Edd"/>
</dbReference>
<reference evidence="18 19" key="1">
    <citation type="journal article" date="2013" name="Genome Announc.">
        <title>Complete Genome Sequence of an Oral Commensal, Streptococcus oligofermentans Strain AS 1.3089.</title>
        <authorList>
            <person name="Tong H."/>
            <person name="Shang N."/>
            <person name="Liu L."/>
            <person name="Wang X."/>
            <person name="Cai J."/>
            <person name="Dong X."/>
        </authorList>
    </citation>
    <scope>NUCLEOTIDE SEQUENCE [LARGE SCALE GENOMIC DNA]</scope>
    <source>
        <strain evidence="18 19">AS 1.3089</strain>
    </source>
</reference>
<feature type="binding site" description="via carbamate group" evidence="15">
    <location>
        <position position="133"/>
    </location>
    <ligand>
        <name>Mg(2+)</name>
        <dbReference type="ChEBI" id="CHEBI:18420"/>
    </ligand>
</feature>
<dbReference type="HAMAP" id="MF_00012">
    <property type="entry name" value="IlvD"/>
    <property type="match status" value="1"/>
</dbReference>
<feature type="domain" description="Dihydroxy-acid/6-phosphogluconate dehydratase C-terminal" evidence="17">
    <location>
        <begin position="372"/>
        <end position="560"/>
    </location>
</feature>
<evidence type="ECO:0000256" key="13">
    <source>
        <dbReference type="ARBA" id="ARBA00029437"/>
    </source>
</evidence>
<comment type="cofactor">
    <cofactor evidence="1 15">
        <name>Mg(2+)</name>
        <dbReference type="ChEBI" id="CHEBI:18420"/>
    </cofactor>
</comment>
<comment type="similarity">
    <text evidence="2 15">Belongs to the IlvD/Edd family.</text>
</comment>
<keyword evidence="8 15" id="KW-0411">Iron-sulfur</keyword>
<dbReference type="PROSITE" id="PS00887">
    <property type="entry name" value="ILVD_EDD_2"/>
    <property type="match status" value="1"/>
</dbReference>
<evidence type="ECO:0000256" key="14">
    <source>
        <dbReference type="ARBA" id="ARBA00029490"/>
    </source>
</evidence>
<evidence type="ECO:0000256" key="8">
    <source>
        <dbReference type="ARBA" id="ARBA00023014"/>
    </source>
</evidence>
<dbReference type="PANTHER" id="PTHR21000">
    <property type="entry name" value="DIHYDROXY-ACID DEHYDRATASE DAD"/>
    <property type="match status" value="1"/>
</dbReference>
<feature type="modified residue" description="N6-carboxylysine" evidence="15">
    <location>
        <position position="133"/>
    </location>
</feature>
<evidence type="ECO:0000256" key="12">
    <source>
        <dbReference type="ARBA" id="ARBA00029436"/>
    </source>
</evidence>
<evidence type="ECO:0000256" key="1">
    <source>
        <dbReference type="ARBA" id="ARBA00001946"/>
    </source>
</evidence>
<keyword evidence="6 15" id="KW-0460">Magnesium</keyword>
<dbReference type="NCBIfam" id="NF002068">
    <property type="entry name" value="PRK00911.1"/>
    <property type="match status" value="1"/>
</dbReference>
<comment type="catalytic activity">
    <reaction evidence="11">
        <text>(2R)-2,3-dihydroxy-3-methylbutanoate = 3-methyl-2-oxobutanoate + H2O</text>
        <dbReference type="Rhea" id="RHEA:24809"/>
        <dbReference type="ChEBI" id="CHEBI:11851"/>
        <dbReference type="ChEBI" id="CHEBI:15377"/>
        <dbReference type="ChEBI" id="CHEBI:49072"/>
        <dbReference type="EC" id="4.2.1.9"/>
    </reaction>
    <physiologicalReaction direction="left-to-right" evidence="11">
        <dbReference type="Rhea" id="RHEA:24810"/>
    </physiologicalReaction>
</comment>
<comment type="cofactor">
    <cofactor evidence="15">
        <name>[2Fe-2S] cluster</name>
        <dbReference type="ChEBI" id="CHEBI:190135"/>
    </cofactor>
    <text evidence="15">Binds 1 [2Fe-2S] cluster per subunit. This cluster acts as a Lewis acid cofactor.</text>
</comment>
<keyword evidence="3 15" id="KW-0028">Amino-acid biosynthesis</keyword>
<evidence type="ECO:0000256" key="15">
    <source>
        <dbReference type="HAMAP-Rule" id="MF_00012"/>
    </source>
</evidence>
<dbReference type="EMBL" id="CP004409">
    <property type="protein sequence ID" value="AGK72132.1"/>
    <property type="molecule type" value="Genomic_DNA"/>
</dbReference>
<dbReference type="RefSeq" id="WP_015606019.1">
    <property type="nucleotide sequence ID" value="NC_021175.1"/>
</dbReference>
<dbReference type="GO" id="GO:0004160">
    <property type="term" value="F:dihydroxy-acid dehydratase activity"/>
    <property type="evidence" value="ECO:0007669"/>
    <property type="project" value="UniProtKB-EC"/>
</dbReference>
<evidence type="ECO:0000259" key="16">
    <source>
        <dbReference type="Pfam" id="PF00920"/>
    </source>
</evidence>
<feature type="active site" description="Proton acceptor" evidence="15">
    <location>
        <position position="480"/>
    </location>
</feature>
<name>A0ABN4B7L2_STRCR</name>
<evidence type="ECO:0000256" key="9">
    <source>
        <dbReference type="ARBA" id="ARBA00023239"/>
    </source>
</evidence>
<sequence length="573" mass="60709">MKGKDMTDKLDTRHRSKIYDSMVKSPNRAMLRATGMTDKDFETPIVGVISTWAENTPCNIHLHDFGKLAKEGVKEQGAWPVQFGTITVADGIAMGTPGMRFSLTSRDIIADSIEAAMGGHNVDAFVAIGGCDKNMPGSMIAIANMDIPAIFAYGGTIAPGNLDGKDIDLVSVFEGIGKWNHGDLTAEEVRRIECNACPGPGGCGGMYTANTMATAIEVLGMSLPGSSSHPAESQDKRDDIVEAGRAVVRMLEMGLKPSDILTREAFEDAITVTMALGGSTNATLHLLAIAHAANVELTLDDFNVIQERVPHLADLKPSGQYVFQDLYNVGGVPAVMKYLLANGFLHGERITCTGKTVAENLADFADLTPGQKVIMPLENPKRADGPLIILHGNLAPDGAVAKVSGVKVRRHVGPAKVFDSEEAAIDAVLADEVVDGDVVVVRYVGPKGGPGMPEMLSLSSIIVGKGQGDKVALLTDGRFSGGTYGLVVGHIAPEAQDGGPIAYLRTGDIVTVDQDTKEISMAVSEEELEKRKAETTIPPLYSRGVLGKYAHMVSSAAKGAVTDFWKPEETGKK</sequence>
<proteinExistence type="inferred from homology"/>
<comment type="pathway">
    <text evidence="12 15">Amino-acid biosynthesis; L-valine biosynthesis; L-valine from pyruvate: step 3/4.</text>
</comment>
<comment type="subunit">
    <text evidence="15">Homodimer.</text>
</comment>
<dbReference type="EC" id="4.2.1.9" evidence="14 15"/>
<feature type="binding site" evidence="15">
    <location>
        <position position="58"/>
    </location>
    <ligand>
        <name>[2Fe-2S] cluster</name>
        <dbReference type="ChEBI" id="CHEBI:190135"/>
    </ligand>
</feature>